<dbReference type="AlphaFoldDB" id="A0A0P1A5J2"/>
<dbReference type="RefSeq" id="XP_024572208.1">
    <property type="nucleotide sequence ID" value="XM_024728636.1"/>
</dbReference>
<dbReference type="Proteomes" id="UP000054928">
    <property type="component" value="Unassembled WGS sequence"/>
</dbReference>
<accession>A0A0P1A5J2</accession>
<organism evidence="1 2">
    <name type="scientific">Plasmopara halstedii</name>
    <name type="common">Downy mildew of sunflower</name>
    <dbReference type="NCBI Taxonomy" id="4781"/>
    <lineage>
        <taxon>Eukaryota</taxon>
        <taxon>Sar</taxon>
        <taxon>Stramenopiles</taxon>
        <taxon>Oomycota</taxon>
        <taxon>Peronosporomycetes</taxon>
        <taxon>Peronosporales</taxon>
        <taxon>Peronosporaceae</taxon>
        <taxon>Plasmopara</taxon>
    </lineage>
</organism>
<evidence type="ECO:0000313" key="2">
    <source>
        <dbReference type="Proteomes" id="UP000054928"/>
    </source>
</evidence>
<proteinExistence type="predicted"/>
<keyword evidence="2" id="KW-1185">Reference proteome</keyword>
<dbReference type="GeneID" id="36395223"/>
<protein>
    <submittedName>
        <fullName evidence="1">Uncharacterized protein</fullName>
    </submittedName>
</protein>
<reference evidence="2" key="1">
    <citation type="submission" date="2014-09" db="EMBL/GenBank/DDBJ databases">
        <authorList>
            <person name="Sharma Rahul"/>
            <person name="Thines Marco"/>
        </authorList>
    </citation>
    <scope>NUCLEOTIDE SEQUENCE [LARGE SCALE GENOMIC DNA]</scope>
</reference>
<dbReference type="EMBL" id="CCYD01000109">
    <property type="protein sequence ID" value="CEG35839.1"/>
    <property type="molecule type" value="Genomic_DNA"/>
</dbReference>
<evidence type="ECO:0000313" key="1">
    <source>
        <dbReference type="EMBL" id="CEG35839.1"/>
    </source>
</evidence>
<sequence length="51" mass="5652">MEPYKLYRSVNLAATHRDTLSNDAIDAMVAVFDDLLFAFKRACGMIQTAGV</sequence>
<name>A0A0P1A5J2_PLAHL</name>